<protein>
    <submittedName>
        <fullName evidence="2">Uncharacterized protein</fullName>
    </submittedName>
</protein>
<feature type="transmembrane region" description="Helical" evidence="1">
    <location>
        <begin position="6"/>
        <end position="38"/>
    </location>
</feature>
<comment type="caution">
    <text evidence="2">The sequence shown here is derived from an EMBL/GenBank/DDBJ whole genome shotgun (WGS) entry which is preliminary data.</text>
</comment>
<reference evidence="2 3" key="1">
    <citation type="journal article" date="2019" name="Nat. Microbiol.">
        <title>Wide diversity of methane and short-chain alkane metabolisms in uncultured archaea.</title>
        <authorList>
            <person name="Borrel G."/>
            <person name="Adam P.S."/>
            <person name="McKay L.J."/>
            <person name="Chen L.X."/>
            <person name="Sierra-Garcia I.N."/>
            <person name="Sieber C.M."/>
            <person name="Letourneur Q."/>
            <person name="Ghozlane A."/>
            <person name="Andersen G.L."/>
            <person name="Li W.J."/>
            <person name="Hallam S.J."/>
            <person name="Muyzer G."/>
            <person name="de Oliveira V.M."/>
            <person name="Inskeep W.P."/>
            <person name="Banfield J.F."/>
            <person name="Gribaldo S."/>
        </authorList>
    </citation>
    <scope>NUCLEOTIDE SEQUENCE [LARGE SCALE GENOMIC DNA]</scope>
    <source>
        <strain evidence="2">NM1a</strain>
    </source>
</reference>
<evidence type="ECO:0000256" key="1">
    <source>
        <dbReference type="SAM" id="Phobius"/>
    </source>
</evidence>
<evidence type="ECO:0000313" key="3">
    <source>
        <dbReference type="Proteomes" id="UP000317158"/>
    </source>
</evidence>
<evidence type="ECO:0000313" key="2">
    <source>
        <dbReference type="EMBL" id="RZN63970.1"/>
    </source>
</evidence>
<keyword evidence="1" id="KW-0812">Transmembrane</keyword>
<gene>
    <name evidence="2" type="ORF">EF806_05985</name>
</gene>
<dbReference type="Proteomes" id="UP000317158">
    <property type="component" value="Unassembled WGS sequence"/>
</dbReference>
<dbReference type="EMBL" id="RXIF01000011">
    <property type="protein sequence ID" value="RZN63970.1"/>
    <property type="molecule type" value="Genomic_DNA"/>
</dbReference>
<name>A0A520KQV2_METT2</name>
<keyword evidence="1" id="KW-1133">Transmembrane helix</keyword>
<sequence length="70" mass="7317">MVVNIIELILIGIFTGIITGLTGASGVVIVVPLANLLLNFTIHEAIETSLIIDTIAPLAISATFTINMVI</sequence>
<feature type="transmembrane region" description="Helical" evidence="1">
    <location>
        <begin position="50"/>
        <end position="69"/>
    </location>
</feature>
<accession>A0A520KQV2</accession>
<dbReference type="AlphaFoldDB" id="A0A520KQV2"/>
<organism evidence="2 3">
    <name type="scientific">Methanoliparum thermophilum</name>
    <dbReference type="NCBI Taxonomy" id="2491083"/>
    <lineage>
        <taxon>Archaea</taxon>
        <taxon>Methanobacteriati</taxon>
        <taxon>Methanobacteriota</taxon>
        <taxon>Candidatus Methanoliparia</taxon>
        <taxon>Candidatus Methanoliparales</taxon>
        <taxon>Candidatus Methanoliparaceae</taxon>
        <taxon>Candidatus Methanoliparum</taxon>
    </lineage>
</organism>
<proteinExistence type="predicted"/>
<keyword evidence="1" id="KW-0472">Membrane</keyword>